<sequence length="190" mass="20435">MKKEVIRQLQESAEVKVKSAETLADLVVQAAEMIADTYQGGGKVLIMGNGGSAADAQHIAGELVGRFRKERRALPAIALTTDTSILTALGNDYGYDLIFARQVEALANHPKDLLLAISTSGNSPNVMRAVEEGKKRNLRVIGFLGRGGGKLKDLVDCALVVPSDDTQRIQETHITLGHIICDLVERALFA</sequence>
<feature type="domain" description="SIS" evidence="10">
    <location>
        <begin position="34"/>
        <end position="190"/>
    </location>
</feature>
<dbReference type="EMBL" id="CP066690">
    <property type="protein sequence ID" value="QQG45430.1"/>
    <property type="molecule type" value="Genomic_DNA"/>
</dbReference>
<dbReference type="GO" id="GO:0008968">
    <property type="term" value="F:D-sedoheptulose 7-phosphate isomerase activity"/>
    <property type="evidence" value="ECO:0007669"/>
    <property type="project" value="UniProtKB-UniRule"/>
</dbReference>
<feature type="binding site" evidence="9">
    <location>
        <begin position="118"/>
        <end position="120"/>
    </location>
    <ligand>
        <name>substrate</name>
    </ligand>
</feature>
<evidence type="ECO:0000256" key="5">
    <source>
        <dbReference type="ARBA" id="ARBA00022723"/>
    </source>
</evidence>
<feature type="binding site" evidence="9">
    <location>
        <position position="62"/>
    </location>
    <ligand>
        <name>substrate</name>
    </ligand>
</feature>
<protein>
    <recommendedName>
        <fullName evidence="9">Phosphoheptose isomerase</fullName>
        <ecNumber evidence="9">5.3.1.28</ecNumber>
    </recommendedName>
    <alternativeName>
        <fullName evidence="9">Sedoheptulose 7-phosphate isomerase</fullName>
    </alternativeName>
</protein>
<evidence type="ECO:0000256" key="7">
    <source>
        <dbReference type="ARBA" id="ARBA00023235"/>
    </source>
</evidence>
<feature type="binding site" evidence="9">
    <location>
        <position position="123"/>
    </location>
    <ligand>
        <name>substrate</name>
    </ligand>
</feature>
<accession>A0A7T5UQS7</accession>
<feature type="binding site" evidence="9">
    <location>
        <position position="170"/>
    </location>
    <ligand>
        <name>Zn(2+)</name>
        <dbReference type="ChEBI" id="CHEBI:29105"/>
    </ligand>
</feature>
<dbReference type="SUPFAM" id="SSF53697">
    <property type="entry name" value="SIS domain"/>
    <property type="match status" value="1"/>
</dbReference>
<gene>
    <name evidence="9" type="primary">gmhA</name>
    <name evidence="11" type="ORF">HYW89_00635</name>
</gene>
<evidence type="ECO:0000256" key="4">
    <source>
        <dbReference type="ARBA" id="ARBA00022490"/>
    </source>
</evidence>
<dbReference type="EC" id="5.3.1.28" evidence="9"/>
<dbReference type="HAMAP" id="MF_00067">
    <property type="entry name" value="GmhA"/>
    <property type="match status" value="1"/>
</dbReference>
<keyword evidence="8 9" id="KW-0119">Carbohydrate metabolism</keyword>
<organism evidence="11 12">
    <name type="scientific">Candidatus Sungiibacteriota bacterium</name>
    <dbReference type="NCBI Taxonomy" id="2750080"/>
    <lineage>
        <taxon>Bacteria</taxon>
        <taxon>Candidatus Sungiibacteriota</taxon>
    </lineage>
</organism>
<evidence type="ECO:0000259" key="10">
    <source>
        <dbReference type="PROSITE" id="PS51464"/>
    </source>
</evidence>
<comment type="subcellular location">
    <subcellularLocation>
        <location evidence="2 9">Cytoplasm</location>
    </subcellularLocation>
</comment>
<evidence type="ECO:0000256" key="1">
    <source>
        <dbReference type="ARBA" id="ARBA00000348"/>
    </source>
</evidence>
<comment type="similarity">
    <text evidence="3 9">Belongs to the SIS family. GmhA subfamily.</text>
</comment>
<dbReference type="UniPathway" id="UPA00041">
    <property type="reaction ID" value="UER00436"/>
</dbReference>
<dbReference type="GO" id="GO:0008270">
    <property type="term" value="F:zinc ion binding"/>
    <property type="evidence" value="ECO:0007669"/>
    <property type="project" value="UniProtKB-UniRule"/>
</dbReference>
<dbReference type="GO" id="GO:2001061">
    <property type="term" value="P:D-glycero-D-manno-heptose 7-phosphate biosynthetic process"/>
    <property type="evidence" value="ECO:0007669"/>
    <property type="project" value="UniProtKB-UniPathway"/>
</dbReference>
<feature type="binding site" evidence="9">
    <location>
        <begin position="91"/>
        <end position="92"/>
    </location>
    <ligand>
        <name>substrate</name>
    </ligand>
</feature>
<evidence type="ECO:0000313" key="12">
    <source>
        <dbReference type="Proteomes" id="UP000595618"/>
    </source>
</evidence>
<name>A0A7T5UQS7_9BACT</name>
<feature type="binding site" evidence="9">
    <location>
        <position position="170"/>
    </location>
    <ligand>
        <name>substrate</name>
    </ligand>
</feature>
<dbReference type="PROSITE" id="PS51464">
    <property type="entry name" value="SIS"/>
    <property type="match status" value="1"/>
</dbReference>
<keyword evidence="5 9" id="KW-0479">Metal-binding</keyword>
<dbReference type="InterPro" id="IPR001347">
    <property type="entry name" value="SIS_dom"/>
</dbReference>
<proteinExistence type="inferred from homology"/>
<feature type="binding site" evidence="9">
    <location>
        <position position="58"/>
    </location>
    <ligand>
        <name>Zn(2+)</name>
        <dbReference type="ChEBI" id="CHEBI:29105"/>
    </ligand>
</feature>
<comment type="pathway">
    <text evidence="9">Carbohydrate biosynthesis; D-glycero-D-manno-heptose 7-phosphate biosynthesis; D-glycero-alpha-D-manno-heptose 7-phosphate and D-glycero-beta-D-manno-heptose 7-phosphate from sedoheptulose 7-phosphate: step 1/1.</text>
</comment>
<evidence type="ECO:0000256" key="8">
    <source>
        <dbReference type="ARBA" id="ARBA00023277"/>
    </source>
</evidence>
<dbReference type="InterPro" id="IPR050099">
    <property type="entry name" value="SIS_GmhA/DiaA_subfam"/>
</dbReference>
<dbReference type="CDD" id="cd05006">
    <property type="entry name" value="SIS_GmhA"/>
    <property type="match status" value="1"/>
</dbReference>
<dbReference type="GO" id="GO:0097367">
    <property type="term" value="F:carbohydrate derivative binding"/>
    <property type="evidence" value="ECO:0007669"/>
    <property type="project" value="InterPro"/>
</dbReference>
<dbReference type="GO" id="GO:0005737">
    <property type="term" value="C:cytoplasm"/>
    <property type="evidence" value="ECO:0007669"/>
    <property type="project" value="UniProtKB-SubCell"/>
</dbReference>
<evidence type="ECO:0000256" key="2">
    <source>
        <dbReference type="ARBA" id="ARBA00004496"/>
    </source>
</evidence>
<dbReference type="PANTHER" id="PTHR30390:SF6">
    <property type="entry name" value="DNAA INITIATOR-ASSOCIATING PROTEIN DIAA"/>
    <property type="match status" value="1"/>
</dbReference>
<dbReference type="PANTHER" id="PTHR30390">
    <property type="entry name" value="SEDOHEPTULOSE 7-PHOSPHATE ISOMERASE / DNAA INITIATOR-ASSOCIATING FACTOR FOR REPLICATION INITIATION"/>
    <property type="match status" value="1"/>
</dbReference>
<comment type="function">
    <text evidence="9">Catalyzes the isomerization of sedoheptulose 7-phosphate in D-glycero-D-manno-heptose 7-phosphate.</text>
</comment>
<dbReference type="Proteomes" id="UP000595618">
    <property type="component" value="Chromosome"/>
</dbReference>
<evidence type="ECO:0000256" key="6">
    <source>
        <dbReference type="ARBA" id="ARBA00022833"/>
    </source>
</evidence>
<reference evidence="11 12" key="1">
    <citation type="submission" date="2020-07" db="EMBL/GenBank/DDBJ databases">
        <title>Huge and variable diversity of episymbiotic CPR bacteria and DPANN archaea in groundwater ecosystems.</title>
        <authorList>
            <person name="He C.Y."/>
            <person name="Keren R."/>
            <person name="Whittaker M."/>
            <person name="Farag I.F."/>
            <person name="Doudna J."/>
            <person name="Cate J.H.D."/>
            <person name="Banfield J.F."/>
        </authorList>
    </citation>
    <scope>NUCLEOTIDE SEQUENCE [LARGE SCALE GENOMIC DNA]</scope>
    <source>
        <strain evidence="11">NC_groundwater_541_Ag_S-0.1um_46_50</strain>
    </source>
</reference>
<evidence type="ECO:0000256" key="9">
    <source>
        <dbReference type="HAMAP-Rule" id="MF_00067"/>
    </source>
</evidence>
<dbReference type="GO" id="GO:0005975">
    <property type="term" value="P:carbohydrate metabolic process"/>
    <property type="evidence" value="ECO:0007669"/>
    <property type="project" value="UniProtKB-UniRule"/>
</dbReference>
<comment type="cofactor">
    <cofactor evidence="9">
        <name>Zn(2+)</name>
        <dbReference type="ChEBI" id="CHEBI:29105"/>
    </cofactor>
    <text evidence="9">Binds 1 zinc ion per subunit.</text>
</comment>
<feature type="binding site" evidence="9">
    <location>
        <position position="62"/>
    </location>
    <ligand>
        <name>Zn(2+)</name>
        <dbReference type="ChEBI" id="CHEBI:29105"/>
    </ligand>
</feature>
<dbReference type="Pfam" id="PF13580">
    <property type="entry name" value="SIS_2"/>
    <property type="match status" value="1"/>
</dbReference>
<dbReference type="Gene3D" id="3.40.50.10490">
    <property type="entry name" value="Glucose-6-phosphate isomerase like protein, domain 1"/>
    <property type="match status" value="1"/>
</dbReference>
<dbReference type="AlphaFoldDB" id="A0A7T5UQS7"/>
<feature type="binding site" evidence="9">
    <location>
        <position position="178"/>
    </location>
    <ligand>
        <name>Zn(2+)</name>
        <dbReference type="ChEBI" id="CHEBI:29105"/>
    </ligand>
</feature>
<keyword evidence="7 9" id="KW-0413">Isomerase</keyword>
<dbReference type="InterPro" id="IPR004515">
    <property type="entry name" value="Phosphoheptose_Isoase"/>
</dbReference>
<comment type="catalytic activity">
    <reaction evidence="1 9">
        <text>2 D-sedoheptulose 7-phosphate = D-glycero-alpha-D-manno-heptose 7-phosphate + D-glycero-beta-D-manno-heptose 7-phosphate</text>
        <dbReference type="Rhea" id="RHEA:27489"/>
        <dbReference type="ChEBI" id="CHEBI:57483"/>
        <dbReference type="ChEBI" id="CHEBI:60203"/>
        <dbReference type="ChEBI" id="CHEBI:60204"/>
        <dbReference type="EC" id="5.3.1.28"/>
    </reaction>
</comment>
<feature type="binding site" evidence="9">
    <location>
        <begin position="49"/>
        <end position="51"/>
    </location>
    <ligand>
        <name>substrate</name>
    </ligand>
</feature>
<keyword evidence="4 9" id="KW-0963">Cytoplasm</keyword>
<evidence type="ECO:0000313" key="11">
    <source>
        <dbReference type="EMBL" id="QQG45430.1"/>
    </source>
</evidence>
<dbReference type="InterPro" id="IPR046348">
    <property type="entry name" value="SIS_dom_sf"/>
</dbReference>
<dbReference type="InterPro" id="IPR035461">
    <property type="entry name" value="GmhA/DiaA"/>
</dbReference>
<comment type="miscellaneous">
    <text evidence="9">The reaction produces a racemic mixture of D-glycero-alpha-D-manno-heptose 7-phosphate and D-glycero-beta-D-manno-heptose 7-phosphate.</text>
</comment>
<evidence type="ECO:0000256" key="3">
    <source>
        <dbReference type="ARBA" id="ARBA00009894"/>
    </source>
</evidence>
<keyword evidence="6 9" id="KW-0862">Zinc</keyword>